<dbReference type="OrthoDB" id="5297879at2"/>
<gene>
    <name evidence="6" type="ORF">SAMN05444370_13711</name>
</gene>
<dbReference type="RefSeq" id="WP_093256645.1">
    <property type="nucleotide sequence ID" value="NZ_FNQM01000037.1"/>
</dbReference>
<dbReference type="InterPro" id="IPR027444">
    <property type="entry name" value="H-NS_C_dom"/>
</dbReference>
<sequence>MSDINLTALSLAELKKLEKDVGKAIANFEERQKAEARAEAEAVAKKFGFVLGDLVETSAAKKKTVPEAKYRHPENPLLTWRGRGRKPGWISEGLAAGKKLEDFAI</sequence>
<evidence type="ECO:0000313" key="7">
    <source>
        <dbReference type="Proteomes" id="UP000198703"/>
    </source>
</evidence>
<organism evidence="6 7">
    <name type="scientific">Rubrimonas cliftonensis</name>
    <dbReference type="NCBI Taxonomy" id="89524"/>
    <lineage>
        <taxon>Bacteria</taxon>
        <taxon>Pseudomonadati</taxon>
        <taxon>Pseudomonadota</taxon>
        <taxon>Alphaproteobacteria</taxon>
        <taxon>Rhodobacterales</taxon>
        <taxon>Paracoccaceae</taxon>
        <taxon>Rubrimonas</taxon>
    </lineage>
</organism>
<dbReference type="SMART" id="SM00528">
    <property type="entry name" value="HNS"/>
    <property type="match status" value="1"/>
</dbReference>
<dbReference type="STRING" id="89524.SAMN05444370_13711"/>
<protein>
    <submittedName>
        <fullName evidence="6">DNA-binding protein H-NS</fullName>
    </submittedName>
</protein>
<evidence type="ECO:0000313" key="6">
    <source>
        <dbReference type="EMBL" id="SEB04495.1"/>
    </source>
</evidence>
<name>A0A1H4G4I8_9RHOB</name>
<dbReference type="GO" id="GO:0000976">
    <property type="term" value="F:transcription cis-regulatory region binding"/>
    <property type="evidence" value="ECO:0007669"/>
    <property type="project" value="TreeGrafter"/>
</dbReference>
<comment type="subcellular location">
    <subcellularLocation>
        <location evidence="1">Cytoplasm</location>
        <location evidence="1">Nucleoid</location>
    </subcellularLocation>
</comment>
<dbReference type="Pfam" id="PF00816">
    <property type="entry name" value="Histone_HNS"/>
    <property type="match status" value="1"/>
</dbReference>
<keyword evidence="4 6" id="KW-0238">DNA-binding</keyword>
<dbReference type="GO" id="GO:0032993">
    <property type="term" value="C:protein-DNA complex"/>
    <property type="evidence" value="ECO:0007669"/>
    <property type="project" value="TreeGrafter"/>
</dbReference>
<dbReference type="GO" id="GO:0003681">
    <property type="term" value="F:bent DNA binding"/>
    <property type="evidence" value="ECO:0007669"/>
    <property type="project" value="TreeGrafter"/>
</dbReference>
<dbReference type="InterPro" id="IPR037150">
    <property type="entry name" value="H-NS_C_dom_sf"/>
</dbReference>
<evidence type="ECO:0000256" key="2">
    <source>
        <dbReference type="ARBA" id="ARBA00010610"/>
    </source>
</evidence>
<proteinExistence type="inferred from homology"/>
<keyword evidence="3" id="KW-0963">Cytoplasm</keyword>
<dbReference type="PANTHER" id="PTHR38097">
    <property type="match status" value="1"/>
</dbReference>
<dbReference type="GO" id="GO:0009295">
    <property type="term" value="C:nucleoid"/>
    <property type="evidence" value="ECO:0007669"/>
    <property type="project" value="UniProtKB-SubCell"/>
</dbReference>
<dbReference type="PANTHER" id="PTHR38097:SF2">
    <property type="entry name" value="DNA-BINDING PROTEIN STPA"/>
    <property type="match status" value="1"/>
</dbReference>
<feature type="domain" description="DNA-binding protein H-NS-like C-terminal" evidence="5">
    <location>
        <begin position="60"/>
        <end position="105"/>
    </location>
</feature>
<keyword evidence="7" id="KW-1185">Reference proteome</keyword>
<dbReference type="SUPFAM" id="SSF81273">
    <property type="entry name" value="H-NS histone-like proteins"/>
    <property type="match status" value="1"/>
</dbReference>
<dbReference type="GO" id="GO:0003680">
    <property type="term" value="F:minor groove of adenine-thymine-rich DNA binding"/>
    <property type="evidence" value="ECO:0007669"/>
    <property type="project" value="TreeGrafter"/>
</dbReference>
<dbReference type="GO" id="GO:0001217">
    <property type="term" value="F:DNA-binding transcription repressor activity"/>
    <property type="evidence" value="ECO:0007669"/>
    <property type="project" value="TreeGrafter"/>
</dbReference>
<reference evidence="6 7" key="1">
    <citation type="submission" date="2016-10" db="EMBL/GenBank/DDBJ databases">
        <authorList>
            <person name="de Groot N.N."/>
        </authorList>
    </citation>
    <scope>NUCLEOTIDE SEQUENCE [LARGE SCALE GENOMIC DNA]</scope>
    <source>
        <strain evidence="6 7">DSM 15345</strain>
    </source>
</reference>
<evidence type="ECO:0000256" key="3">
    <source>
        <dbReference type="ARBA" id="ARBA00022490"/>
    </source>
</evidence>
<dbReference type="Gene3D" id="4.10.430.10">
    <property type="entry name" value="Histone-like protein H-NS, C-terminal domain"/>
    <property type="match status" value="1"/>
</dbReference>
<evidence type="ECO:0000256" key="4">
    <source>
        <dbReference type="ARBA" id="ARBA00023125"/>
    </source>
</evidence>
<comment type="similarity">
    <text evidence="2">Belongs to the histone-like protein H-NS family.</text>
</comment>
<accession>A0A1H4G4I8</accession>
<dbReference type="GO" id="GO:0005829">
    <property type="term" value="C:cytosol"/>
    <property type="evidence" value="ECO:0007669"/>
    <property type="project" value="TreeGrafter"/>
</dbReference>
<dbReference type="EMBL" id="FNQM01000037">
    <property type="protein sequence ID" value="SEB04495.1"/>
    <property type="molecule type" value="Genomic_DNA"/>
</dbReference>
<evidence type="ECO:0000256" key="1">
    <source>
        <dbReference type="ARBA" id="ARBA00004453"/>
    </source>
</evidence>
<dbReference type="AlphaFoldDB" id="A0A1H4G4I8"/>
<evidence type="ECO:0000259" key="5">
    <source>
        <dbReference type="SMART" id="SM00528"/>
    </source>
</evidence>
<dbReference type="Proteomes" id="UP000198703">
    <property type="component" value="Unassembled WGS sequence"/>
</dbReference>